<dbReference type="EMBL" id="BAAAYN010000027">
    <property type="protein sequence ID" value="GAA3390248.1"/>
    <property type="molecule type" value="Genomic_DNA"/>
</dbReference>
<evidence type="ECO:0000313" key="3">
    <source>
        <dbReference type="Proteomes" id="UP001501676"/>
    </source>
</evidence>
<keyword evidence="3" id="KW-1185">Reference proteome</keyword>
<dbReference type="PROSITE" id="PS51819">
    <property type="entry name" value="VOC"/>
    <property type="match status" value="1"/>
</dbReference>
<reference evidence="3" key="1">
    <citation type="journal article" date="2019" name="Int. J. Syst. Evol. Microbiol.">
        <title>The Global Catalogue of Microorganisms (GCM) 10K type strain sequencing project: providing services to taxonomists for standard genome sequencing and annotation.</title>
        <authorList>
            <consortium name="The Broad Institute Genomics Platform"/>
            <consortium name="The Broad Institute Genome Sequencing Center for Infectious Disease"/>
            <person name="Wu L."/>
            <person name="Ma J."/>
        </authorList>
    </citation>
    <scope>NUCLEOTIDE SEQUENCE [LARGE SCALE GENOMIC DNA]</scope>
    <source>
        <strain evidence="3">JCM 9458</strain>
    </source>
</reference>
<feature type="domain" description="VOC" evidence="1">
    <location>
        <begin position="24"/>
        <end position="139"/>
    </location>
</feature>
<protein>
    <submittedName>
        <fullName evidence="2">VOC family protein</fullName>
    </submittedName>
</protein>
<organism evidence="2 3">
    <name type="scientific">Cryptosporangium minutisporangium</name>
    <dbReference type="NCBI Taxonomy" id="113569"/>
    <lineage>
        <taxon>Bacteria</taxon>
        <taxon>Bacillati</taxon>
        <taxon>Actinomycetota</taxon>
        <taxon>Actinomycetes</taxon>
        <taxon>Cryptosporangiales</taxon>
        <taxon>Cryptosporangiaceae</taxon>
        <taxon>Cryptosporangium</taxon>
    </lineage>
</organism>
<dbReference type="SUPFAM" id="SSF54593">
    <property type="entry name" value="Glyoxalase/Bleomycin resistance protein/Dihydroxybiphenyl dioxygenase"/>
    <property type="match status" value="1"/>
</dbReference>
<comment type="caution">
    <text evidence="2">The sequence shown here is derived from an EMBL/GenBank/DDBJ whole genome shotgun (WGS) entry which is preliminary data.</text>
</comment>
<dbReference type="PANTHER" id="PTHR35908:SF1">
    <property type="entry name" value="CONSERVED PROTEIN"/>
    <property type="match status" value="1"/>
</dbReference>
<proteinExistence type="predicted"/>
<evidence type="ECO:0000313" key="2">
    <source>
        <dbReference type="EMBL" id="GAA3390248.1"/>
    </source>
</evidence>
<dbReference type="CDD" id="cd06587">
    <property type="entry name" value="VOC"/>
    <property type="match status" value="1"/>
</dbReference>
<dbReference type="InterPro" id="IPR029068">
    <property type="entry name" value="Glyas_Bleomycin-R_OHBP_Dase"/>
</dbReference>
<dbReference type="Gene3D" id="3.10.180.10">
    <property type="entry name" value="2,3-Dihydroxybiphenyl 1,2-Dioxygenase, domain 1"/>
    <property type="match status" value="1"/>
</dbReference>
<dbReference type="Pfam" id="PF18029">
    <property type="entry name" value="Glyoxalase_6"/>
    <property type="match status" value="1"/>
</dbReference>
<dbReference type="InterPro" id="IPR037523">
    <property type="entry name" value="VOC_core"/>
</dbReference>
<name>A0ABP6T1K4_9ACTN</name>
<sequence>MSSAAVGGIPEAIGDTEEVVMVSRFAQWTLDVRDVGVMAEFWSQALGYEMDKGDDGSAKLYPPSDAEPTAPTLWLQNSGEDKVGKNRFHPDLVTADDVDSEVARLERLGARRIDVGQTGSEPFVVLADPEDNEFCVLRREPRRALHV</sequence>
<dbReference type="InterPro" id="IPR041581">
    <property type="entry name" value="Glyoxalase_6"/>
</dbReference>
<accession>A0ABP6T1K4</accession>
<dbReference type="PANTHER" id="PTHR35908">
    <property type="entry name" value="HYPOTHETICAL FUSION PROTEIN"/>
    <property type="match status" value="1"/>
</dbReference>
<evidence type="ECO:0000259" key="1">
    <source>
        <dbReference type="PROSITE" id="PS51819"/>
    </source>
</evidence>
<gene>
    <name evidence="2" type="ORF">GCM10020369_43500</name>
</gene>
<dbReference type="Proteomes" id="UP001501676">
    <property type="component" value="Unassembled WGS sequence"/>
</dbReference>